<dbReference type="InParanoid" id="A0A1D6MSE5"/>
<proteinExistence type="predicted"/>
<dbReference type="PANTHER" id="PTHR46951:SF2">
    <property type="entry name" value="BED-TYPE DOMAIN-CONTAINING PROTEIN"/>
    <property type="match status" value="1"/>
</dbReference>
<reference evidence="1" key="1">
    <citation type="submission" date="2015-12" db="EMBL/GenBank/DDBJ databases">
        <title>Update maize B73 reference genome by single molecule sequencing technologies.</title>
        <authorList>
            <consortium name="Maize Genome Sequencing Project"/>
            <person name="Ware D."/>
        </authorList>
    </citation>
    <scope>NUCLEOTIDE SEQUENCE [LARGE SCALE GENOMIC DNA]</scope>
    <source>
        <tissue evidence="1">Seedling</tissue>
    </source>
</reference>
<accession>A0A1D6MSE5</accession>
<sequence>MKFNGGCGLANNVEVLFPESNVVGSASGSASVPPVALNADSTGPVSALSAATDCKTLVEKAIIALPPELSAQENDPKRKARSHDPGWQFGWWPDTIKKDFVQCVFCKKIVLSGIKRFKQHLAGGFGDTMKCARVPELVSKEMHTYLRRNMRVVITADGDEGEEEGEQIDVRPLPSSRTKTKQAKKQISQASMSSFVVSAPIKPNTKKASKSVSAMLCKTPEEVVAERHKNKTSQATLEHCSKKGTEVKQIVDDHVADFLYENKIPLNVVNSRSWQIMMESIGQYGPGYR</sequence>
<dbReference type="SMR" id="A0A1D6MSE5"/>
<organism evidence="1">
    <name type="scientific">Zea mays</name>
    <name type="common">Maize</name>
    <dbReference type="NCBI Taxonomy" id="4577"/>
    <lineage>
        <taxon>Eukaryota</taxon>
        <taxon>Viridiplantae</taxon>
        <taxon>Streptophyta</taxon>
        <taxon>Embryophyta</taxon>
        <taxon>Tracheophyta</taxon>
        <taxon>Spermatophyta</taxon>
        <taxon>Magnoliopsida</taxon>
        <taxon>Liliopsida</taxon>
        <taxon>Poales</taxon>
        <taxon>Poaceae</taxon>
        <taxon>PACMAD clade</taxon>
        <taxon>Panicoideae</taxon>
        <taxon>Andropogonodae</taxon>
        <taxon>Andropogoneae</taxon>
        <taxon>Tripsacinae</taxon>
        <taxon>Zea</taxon>
    </lineage>
</organism>
<evidence type="ECO:0000313" key="1">
    <source>
        <dbReference type="EMBL" id="ONM31879.1"/>
    </source>
</evidence>
<dbReference type="AlphaFoldDB" id="A0A1D6MSE5"/>
<evidence type="ECO:0008006" key="2">
    <source>
        <dbReference type="Google" id="ProtNLM"/>
    </source>
</evidence>
<dbReference type="PANTHER" id="PTHR46951">
    <property type="entry name" value="BED-TYPE DOMAIN-CONTAINING PROTEIN"/>
    <property type="match status" value="1"/>
</dbReference>
<gene>
    <name evidence="1" type="ORF">ZEAMMB73_Zm00001d040723</name>
</gene>
<feature type="non-terminal residue" evidence="1">
    <location>
        <position position="289"/>
    </location>
</feature>
<name>A0A1D6MSE5_MAIZE</name>
<dbReference type="ExpressionAtlas" id="A0A1D6MSE5">
    <property type="expression patterns" value="baseline and differential"/>
</dbReference>
<protein>
    <recommendedName>
        <fullName evidence="2">BED-type domain-containing protein</fullName>
    </recommendedName>
</protein>
<dbReference type="PaxDb" id="4577-GRMZM2G336896_P01"/>
<dbReference type="EMBL" id="CM007649">
    <property type="protein sequence ID" value="ONM31879.1"/>
    <property type="molecule type" value="Genomic_DNA"/>
</dbReference>